<evidence type="ECO:0000256" key="1">
    <source>
        <dbReference type="ARBA" id="ARBA00022801"/>
    </source>
</evidence>
<dbReference type="AlphaFoldDB" id="A7GW22"/>
<keyword evidence="1" id="KW-0378">Hydrolase</keyword>
<dbReference type="Gene3D" id="3.10.129.10">
    <property type="entry name" value="Hotdog Thioesterase"/>
    <property type="match status" value="1"/>
</dbReference>
<reference evidence="2" key="1">
    <citation type="submission" date="2016-07" db="EMBL/GenBank/DDBJ databases">
        <title>Comparative genomics of the Campylobacter concisus group.</title>
        <authorList>
            <person name="Miller W.G."/>
            <person name="Yee E."/>
            <person name="Chapman M.H."/>
            <person name="Huynh S."/>
            <person name="Bono J.L."/>
            <person name="On S.L.W."/>
            <person name="StLeger J."/>
            <person name="Foster G."/>
            <person name="Parker C.T."/>
        </authorList>
    </citation>
    <scope>NUCLEOTIDE SEQUENCE</scope>
    <source>
        <strain evidence="2">525.92</strain>
    </source>
</reference>
<keyword evidence="3" id="KW-1185">Reference proteome</keyword>
<sequence length="130" mass="14964">MKEFIYKLKVPPQAIDMHGHMNNTYYFVLMQEAAFAHSDAVGDTLDAQRERNGVWLIRANEATYIAPVKLGDQIEIHTWTQADKKAASLRFFEFKKDGKIIAKAKTTFVYFDPVLQRPKAIPEDIIALYE</sequence>
<accession>A7GW22</accession>
<name>A7GW22_CAMC5</name>
<dbReference type="PANTHER" id="PTHR31793">
    <property type="entry name" value="4-HYDROXYBENZOYL-COA THIOESTERASE FAMILY MEMBER"/>
    <property type="match status" value="1"/>
</dbReference>
<dbReference type="RefSeq" id="WP_011991690.1">
    <property type="nucleotide sequence ID" value="NC_009715.2"/>
</dbReference>
<evidence type="ECO:0000313" key="2">
    <source>
        <dbReference type="EMBL" id="EAT99515.1"/>
    </source>
</evidence>
<organism evidence="2 3">
    <name type="scientific">Campylobacter curvus (strain 525.92)</name>
    <dbReference type="NCBI Taxonomy" id="360105"/>
    <lineage>
        <taxon>Bacteria</taxon>
        <taxon>Pseudomonadati</taxon>
        <taxon>Campylobacterota</taxon>
        <taxon>Epsilonproteobacteria</taxon>
        <taxon>Campylobacterales</taxon>
        <taxon>Campylobacteraceae</taxon>
        <taxon>Campylobacter</taxon>
    </lineage>
</organism>
<proteinExistence type="predicted"/>
<dbReference type="STRING" id="360105.CCV52592_0093"/>
<dbReference type="SUPFAM" id="SSF54637">
    <property type="entry name" value="Thioesterase/thiol ester dehydrase-isomerase"/>
    <property type="match status" value="1"/>
</dbReference>
<dbReference type="CDD" id="cd00586">
    <property type="entry name" value="4HBT"/>
    <property type="match status" value="1"/>
</dbReference>
<dbReference type="EMBL" id="CP000767">
    <property type="protein sequence ID" value="EAT99515.1"/>
    <property type="molecule type" value="Genomic_DNA"/>
</dbReference>
<dbReference type="GO" id="GO:0047617">
    <property type="term" value="F:fatty acyl-CoA hydrolase activity"/>
    <property type="evidence" value="ECO:0007669"/>
    <property type="project" value="TreeGrafter"/>
</dbReference>
<gene>
    <name evidence="2" type="ORF">CCV52592_0093</name>
</gene>
<evidence type="ECO:0000313" key="3">
    <source>
        <dbReference type="Proteomes" id="UP000006380"/>
    </source>
</evidence>
<protein>
    <submittedName>
        <fullName evidence="2">Thioesterase</fullName>
    </submittedName>
</protein>
<dbReference type="Pfam" id="PF13279">
    <property type="entry name" value="4HBT_2"/>
    <property type="match status" value="1"/>
</dbReference>
<dbReference type="PANTHER" id="PTHR31793:SF37">
    <property type="entry name" value="ACYL-COA THIOESTER HYDROLASE YBGC"/>
    <property type="match status" value="1"/>
</dbReference>
<dbReference type="OrthoDB" id="9801517at2"/>
<dbReference type="KEGG" id="ccv:CCV52592_0093"/>
<dbReference type="HOGENOM" id="CLU_101141_4_1_7"/>
<dbReference type="Proteomes" id="UP000006380">
    <property type="component" value="Chromosome"/>
</dbReference>
<dbReference type="InterPro" id="IPR029069">
    <property type="entry name" value="HotDog_dom_sf"/>
</dbReference>
<dbReference type="InterPro" id="IPR050563">
    <property type="entry name" value="4-hydroxybenzoyl-CoA_TE"/>
</dbReference>